<sequence length="192" mass="21469">MNGTTKKKCDHMSVGVILRRLFDGRYLTFDRNTPPPGKAAVAGHLDGDSFIQAALKEAREEVGVPLKVRDLTAVTPEPTWRPGQCRRDQGGQLGHTWMVYYAEVNAPDVKPSRRETRNVQWVTEDELHDAFLRTLKCSLGAITAAEFTAEPGLEPVWARWLRMAGAIRASERDLAQIDNLLNLPLAAWYTAD</sequence>
<name>A0ABW6VE15_MICFU</name>
<proteinExistence type="predicted"/>
<dbReference type="EMBL" id="JBIAXI010000024">
    <property type="protein sequence ID" value="MFF4777603.1"/>
    <property type="molecule type" value="Genomic_DNA"/>
</dbReference>
<evidence type="ECO:0000259" key="1">
    <source>
        <dbReference type="PROSITE" id="PS51462"/>
    </source>
</evidence>
<dbReference type="RefSeq" id="WP_387346101.1">
    <property type="nucleotide sequence ID" value="NZ_JBIAXI010000024.1"/>
</dbReference>
<reference evidence="2 3" key="1">
    <citation type="submission" date="2024-10" db="EMBL/GenBank/DDBJ databases">
        <title>The Natural Products Discovery Center: Release of the First 8490 Sequenced Strains for Exploring Actinobacteria Biosynthetic Diversity.</title>
        <authorList>
            <person name="Kalkreuter E."/>
            <person name="Kautsar S.A."/>
            <person name="Yang D."/>
            <person name="Bader C.D."/>
            <person name="Teijaro C.N."/>
            <person name="Fluegel L."/>
            <person name="Davis C.M."/>
            <person name="Simpson J.R."/>
            <person name="Lauterbach L."/>
            <person name="Steele A.D."/>
            <person name="Gui C."/>
            <person name="Meng S."/>
            <person name="Li G."/>
            <person name="Viehrig K."/>
            <person name="Ye F."/>
            <person name="Su P."/>
            <person name="Kiefer A.F."/>
            <person name="Nichols A."/>
            <person name="Cepeda A.J."/>
            <person name="Yan W."/>
            <person name="Fan B."/>
            <person name="Jiang Y."/>
            <person name="Adhikari A."/>
            <person name="Zheng C.-J."/>
            <person name="Schuster L."/>
            <person name="Cowan T.M."/>
            <person name="Smanski M.J."/>
            <person name="Chevrette M.G."/>
            <person name="De Carvalho L.P.S."/>
            <person name="Shen B."/>
        </authorList>
    </citation>
    <scope>NUCLEOTIDE SEQUENCE [LARGE SCALE GENOMIC DNA]</scope>
    <source>
        <strain evidence="2 3">NPDC001281</strain>
    </source>
</reference>
<evidence type="ECO:0000313" key="3">
    <source>
        <dbReference type="Proteomes" id="UP001602119"/>
    </source>
</evidence>
<dbReference type="InterPro" id="IPR015797">
    <property type="entry name" value="NUDIX_hydrolase-like_dom_sf"/>
</dbReference>
<organism evidence="2 3">
    <name type="scientific">Microtetraspora fusca</name>
    <dbReference type="NCBI Taxonomy" id="1997"/>
    <lineage>
        <taxon>Bacteria</taxon>
        <taxon>Bacillati</taxon>
        <taxon>Actinomycetota</taxon>
        <taxon>Actinomycetes</taxon>
        <taxon>Streptosporangiales</taxon>
        <taxon>Streptosporangiaceae</taxon>
        <taxon>Microtetraspora</taxon>
    </lineage>
</organism>
<accession>A0ABW6VE15</accession>
<dbReference type="GO" id="GO:0016787">
    <property type="term" value="F:hydrolase activity"/>
    <property type="evidence" value="ECO:0007669"/>
    <property type="project" value="UniProtKB-KW"/>
</dbReference>
<dbReference type="PROSITE" id="PS51462">
    <property type="entry name" value="NUDIX"/>
    <property type="match status" value="1"/>
</dbReference>
<keyword evidence="3" id="KW-1185">Reference proteome</keyword>
<dbReference type="InterPro" id="IPR000086">
    <property type="entry name" value="NUDIX_hydrolase_dom"/>
</dbReference>
<comment type="caution">
    <text evidence="2">The sequence shown here is derived from an EMBL/GenBank/DDBJ whole genome shotgun (WGS) entry which is preliminary data.</text>
</comment>
<dbReference type="SUPFAM" id="SSF55811">
    <property type="entry name" value="Nudix"/>
    <property type="match status" value="1"/>
</dbReference>
<feature type="domain" description="Nudix hydrolase" evidence="1">
    <location>
        <begin position="1"/>
        <end position="145"/>
    </location>
</feature>
<dbReference type="Gene3D" id="3.90.79.10">
    <property type="entry name" value="Nucleoside Triphosphate Pyrophosphohydrolase"/>
    <property type="match status" value="1"/>
</dbReference>
<evidence type="ECO:0000313" key="2">
    <source>
        <dbReference type="EMBL" id="MFF4777603.1"/>
    </source>
</evidence>
<keyword evidence="2" id="KW-0378">Hydrolase</keyword>
<dbReference type="EC" id="3.6.-.-" evidence="2"/>
<dbReference type="Pfam" id="PF00293">
    <property type="entry name" value="NUDIX"/>
    <property type="match status" value="1"/>
</dbReference>
<protein>
    <submittedName>
        <fullName evidence="2">NUDIX hydrolase</fullName>
        <ecNumber evidence="2">3.6.-.-</ecNumber>
    </submittedName>
</protein>
<gene>
    <name evidence="2" type="ORF">ACFY05_32570</name>
</gene>
<dbReference type="Proteomes" id="UP001602119">
    <property type="component" value="Unassembled WGS sequence"/>
</dbReference>